<dbReference type="Gene3D" id="2.60.40.1190">
    <property type="match status" value="1"/>
</dbReference>
<dbReference type="SUPFAM" id="SSF49344">
    <property type="entry name" value="CBD9-like"/>
    <property type="match status" value="1"/>
</dbReference>
<dbReference type="KEGG" id="pcor:KS4_33480"/>
<gene>
    <name evidence="2" type="ORF">KS4_33480</name>
</gene>
<feature type="domain" description="Carbohydrate-binding" evidence="1">
    <location>
        <begin position="57"/>
        <end position="266"/>
    </location>
</feature>
<proteinExistence type="predicted"/>
<dbReference type="AlphaFoldDB" id="A0A517YYJ5"/>
<protein>
    <recommendedName>
        <fullName evidence="1">Carbohydrate-binding domain-containing protein</fullName>
    </recommendedName>
</protein>
<name>A0A517YYJ5_9BACT</name>
<dbReference type="Proteomes" id="UP000317369">
    <property type="component" value="Chromosome"/>
</dbReference>
<dbReference type="RefSeq" id="WP_200761353.1">
    <property type="nucleotide sequence ID" value="NZ_CP036425.1"/>
</dbReference>
<dbReference type="GO" id="GO:0016052">
    <property type="term" value="P:carbohydrate catabolic process"/>
    <property type="evidence" value="ECO:0007669"/>
    <property type="project" value="InterPro"/>
</dbReference>
<accession>A0A517YYJ5</accession>
<reference evidence="2 3" key="1">
    <citation type="submission" date="2019-02" db="EMBL/GenBank/DDBJ databases">
        <title>Deep-cultivation of Planctomycetes and their phenomic and genomic characterization uncovers novel biology.</title>
        <authorList>
            <person name="Wiegand S."/>
            <person name="Jogler M."/>
            <person name="Boedeker C."/>
            <person name="Pinto D."/>
            <person name="Vollmers J."/>
            <person name="Rivas-Marin E."/>
            <person name="Kohn T."/>
            <person name="Peeters S.H."/>
            <person name="Heuer A."/>
            <person name="Rast P."/>
            <person name="Oberbeckmann S."/>
            <person name="Bunk B."/>
            <person name="Jeske O."/>
            <person name="Meyerdierks A."/>
            <person name="Storesund J.E."/>
            <person name="Kallscheuer N."/>
            <person name="Luecker S."/>
            <person name="Lage O.M."/>
            <person name="Pohl T."/>
            <person name="Merkel B.J."/>
            <person name="Hornburger P."/>
            <person name="Mueller R.-W."/>
            <person name="Bruemmer F."/>
            <person name="Labrenz M."/>
            <person name="Spormann A.M."/>
            <person name="Op den Camp H."/>
            <person name="Overmann J."/>
            <person name="Amann R."/>
            <person name="Jetten M.S.M."/>
            <person name="Mascher T."/>
            <person name="Medema M.H."/>
            <person name="Devos D.P."/>
            <person name="Kaster A.-K."/>
            <person name="Ovreas L."/>
            <person name="Rohde M."/>
            <person name="Galperin M.Y."/>
            <person name="Jogler C."/>
        </authorList>
    </citation>
    <scope>NUCLEOTIDE SEQUENCE [LARGE SCALE GENOMIC DNA]</scope>
    <source>
        <strain evidence="2 3">KS4</strain>
    </source>
</reference>
<dbReference type="Pfam" id="PF06452">
    <property type="entry name" value="CBM9_1"/>
    <property type="match status" value="1"/>
</dbReference>
<evidence type="ECO:0000259" key="1">
    <source>
        <dbReference type="Pfam" id="PF06452"/>
    </source>
</evidence>
<sequence length="270" mass="29701">MLSRIALMMVVCGCVLMTGCANQRIGGVGSVAPDCGCDVAVDADTLIAKYQEGIVVDGELDEWRDVEWQWVDQENGVLDEETKALDGGKDLWFGFAVRCDDDALYVAVQVYDDVYSTDSCEVGEIGKIPSWADDTLEVFIDGDHNKIEDSRTKDRDELKYGGEFALVANGSANSDYSGYPRTFGQDAYWSGATKVRGDDGAGYVVKYEMRLAWGVMGGIAGPGKTIGFTLSMQDDDGKGRESALYWKGASKWPFRNESKFGNVYLERRNK</sequence>
<dbReference type="InterPro" id="IPR010502">
    <property type="entry name" value="Carb-bd_dom_fam9"/>
</dbReference>
<evidence type="ECO:0000313" key="3">
    <source>
        <dbReference type="Proteomes" id="UP000317369"/>
    </source>
</evidence>
<dbReference type="GO" id="GO:0004553">
    <property type="term" value="F:hydrolase activity, hydrolyzing O-glycosyl compounds"/>
    <property type="evidence" value="ECO:0007669"/>
    <property type="project" value="InterPro"/>
</dbReference>
<organism evidence="2 3">
    <name type="scientific">Poriferisphaera corsica</name>
    <dbReference type="NCBI Taxonomy" id="2528020"/>
    <lineage>
        <taxon>Bacteria</taxon>
        <taxon>Pseudomonadati</taxon>
        <taxon>Planctomycetota</taxon>
        <taxon>Phycisphaerae</taxon>
        <taxon>Phycisphaerales</taxon>
        <taxon>Phycisphaeraceae</taxon>
        <taxon>Poriferisphaera</taxon>
    </lineage>
</organism>
<dbReference type="PROSITE" id="PS51257">
    <property type="entry name" value="PROKAR_LIPOPROTEIN"/>
    <property type="match status" value="1"/>
</dbReference>
<evidence type="ECO:0000313" key="2">
    <source>
        <dbReference type="EMBL" id="QDU35267.1"/>
    </source>
</evidence>
<dbReference type="GO" id="GO:0030246">
    <property type="term" value="F:carbohydrate binding"/>
    <property type="evidence" value="ECO:0007669"/>
    <property type="project" value="InterPro"/>
</dbReference>
<dbReference type="EMBL" id="CP036425">
    <property type="protein sequence ID" value="QDU35267.1"/>
    <property type="molecule type" value="Genomic_DNA"/>
</dbReference>
<keyword evidence="3" id="KW-1185">Reference proteome</keyword>